<keyword evidence="1" id="KW-0805">Transcription regulation</keyword>
<gene>
    <name evidence="5" type="ORF">F8144_34365</name>
</gene>
<evidence type="ECO:0000259" key="4">
    <source>
        <dbReference type="PROSITE" id="PS01124"/>
    </source>
</evidence>
<keyword evidence="6" id="KW-1185">Reference proteome</keyword>
<evidence type="ECO:0000313" key="6">
    <source>
        <dbReference type="Proteomes" id="UP000442990"/>
    </source>
</evidence>
<evidence type="ECO:0000256" key="2">
    <source>
        <dbReference type="ARBA" id="ARBA00023125"/>
    </source>
</evidence>
<evidence type="ECO:0000256" key="3">
    <source>
        <dbReference type="ARBA" id="ARBA00023163"/>
    </source>
</evidence>
<dbReference type="PROSITE" id="PS01124">
    <property type="entry name" value="HTH_ARAC_FAMILY_2"/>
    <property type="match status" value="1"/>
</dbReference>
<dbReference type="InterPro" id="IPR018060">
    <property type="entry name" value="HTH_AraC"/>
</dbReference>
<dbReference type="SMART" id="SM00342">
    <property type="entry name" value="HTH_ARAC"/>
    <property type="match status" value="1"/>
</dbReference>
<protein>
    <submittedName>
        <fullName evidence="5">Helix-turn-helix domain-containing protein</fullName>
    </submittedName>
</protein>
<dbReference type="GO" id="GO:0003700">
    <property type="term" value="F:DNA-binding transcription factor activity"/>
    <property type="evidence" value="ECO:0007669"/>
    <property type="project" value="InterPro"/>
</dbReference>
<dbReference type="PANTHER" id="PTHR46796:SF6">
    <property type="entry name" value="ARAC SUBFAMILY"/>
    <property type="match status" value="1"/>
</dbReference>
<accession>A0A7J5D764</accession>
<dbReference type="GO" id="GO:0043565">
    <property type="term" value="F:sequence-specific DNA binding"/>
    <property type="evidence" value="ECO:0007669"/>
    <property type="project" value="InterPro"/>
</dbReference>
<evidence type="ECO:0000313" key="5">
    <source>
        <dbReference type="EMBL" id="KAB1980228.1"/>
    </source>
</evidence>
<proteinExistence type="predicted"/>
<dbReference type="SUPFAM" id="SSF46689">
    <property type="entry name" value="Homeodomain-like"/>
    <property type="match status" value="1"/>
</dbReference>
<dbReference type="InterPro" id="IPR050204">
    <property type="entry name" value="AraC_XylS_family_regulators"/>
</dbReference>
<dbReference type="PANTHER" id="PTHR46796">
    <property type="entry name" value="HTH-TYPE TRANSCRIPTIONAL ACTIVATOR RHAS-RELATED"/>
    <property type="match status" value="1"/>
</dbReference>
<dbReference type="Proteomes" id="UP000442990">
    <property type="component" value="Unassembled WGS sequence"/>
</dbReference>
<keyword evidence="3" id="KW-0804">Transcription</keyword>
<reference evidence="5 6" key="1">
    <citation type="submission" date="2019-09" db="EMBL/GenBank/DDBJ databases">
        <title>Isolation and identification of active actinomycetes.</title>
        <authorList>
            <person name="Yu Z."/>
            <person name="Han C."/>
            <person name="Yu B."/>
        </authorList>
    </citation>
    <scope>NUCLEOTIDE SEQUENCE [LARGE SCALE GENOMIC DNA]</scope>
    <source>
        <strain evidence="5 6">NEAU-H2</strain>
    </source>
</reference>
<dbReference type="Pfam" id="PF14525">
    <property type="entry name" value="AraC_binding_2"/>
    <property type="match status" value="1"/>
</dbReference>
<dbReference type="InterPro" id="IPR009057">
    <property type="entry name" value="Homeodomain-like_sf"/>
</dbReference>
<dbReference type="AlphaFoldDB" id="A0A7J5D764"/>
<dbReference type="RefSeq" id="WP_151473355.1">
    <property type="nucleotide sequence ID" value="NZ_WBKG01000038.1"/>
</dbReference>
<dbReference type="Gene3D" id="1.10.10.60">
    <property type="entry name" value="Homeodomain-like"/>
    <property type="match status" value="1"/>
</dbReference>
<dbReference type="EMBL" id="WBKG01000038">
    <property type="protein sequence ID" value="KAB1980228.1"/>
    <property type="molecule type" value="Genomic_DNA"/>
</dbReference>
<sequence>MIGTVFRSEDVPESDRFDYWRELIAQTRSNDFTSAHSAEFWGEVRLLELGPTTVMHTSFLPTRFRRSPRMVRQCDRELYHLTLMLDEGMALDHAGRTTTFNSHDLHLADSSHPYDFRPAYDRERRVVRGVGVDVPKALLPLPQHRVRELLNRRLSGHEGIGALLTDFLAGLDRQADTLRPSEASHMGRVVVDLLAAWIGQLLDADTALSSETRRTALTERIRAFVRQNLHDPELTPSAIAAAHHISVSYLHRLFQQQTQGETVAAWIRGQRLEGVRRDLADPALGTTPIHTLAARWNFPRAADFTRTFRAAYGLTPKQYRIQALSERA</sequence>
<dbReference type="InterPro" id="IPR018062">
    <property type="entry name" value="HTH_AraC-typ_CS"/>
</dbReference>
<dbReference type="InterPro" id="IPR035418">
    <property type="entry name" value="AraC-bd_2"/>
</dbReference>
<comment type="caution">
    <text evidence="5">The sequence shown here is derived from an EMBL/GenBank/DDBJ whole genome shotgun (WGS) entry which is preliminary data.</text>
</comment>
<dbReference type="Pfam" id="PF12833">
    <property type="entry name" value="HTH_18"/>
    <property type="match status" value="1"/>
</dbReference>
<evidence type="ECO:0000256" key="1">
    <source>
        <dbReference type="ARBA" id="ARBA00023015"/>
    </source>
</evidence>
<organism evidence="5 6">
    <name type="scientific">Streptomyces triticiradicis</name>
    <dbReference type="NCBI Taxonomy" id="2651189"/>
    <lineage>
        <taxon>Bacteria</taxon>
        <taxon>Bacillati</taxon>
        <taxon>Actinomycetota</taxon>
        <taxon>Actinomycetes</taxon>
        <taxon>Kitasatosporales</taxon>
        <taxon>Streptomycetaceae</taxon>
        <taxon>Streptomyces</taxon>
    </lineage>
</organism>
<feature type="domain" description="HTH araC/xylS-type" evidence="4">
    <location>
        <begin position="219"/>
        <end position="322"/>
    </location>
</feature>
<dbReference type="PROSITE" id="PS00041">
    <property type="entry name" value="HTH_ARAC_FAMILY_1"/>
    <property type="match status" value="1"/>
</dbReference>
<keyword evidence="2" id="KW-0238">DNA-binding</keyword>
<name>A0A7J5D764_9ACTN</name>